<evidence type="ECO:0000313" key="3">
    <source>
        <dbReference type="EMBL" id="RJX37542.1"/>
    </source>
</evidence>
<dbReference type="Proteomes" id="UP000267798">
    <property type="component" value="Unassembled WGS sequence"/>
</dbReference>
<dbReference type="PANTHER" id="PTHR43798">
    <property type="entry name" value="MONOACYLGLYCEROL LIPASE"/>
    <property type="match status" value="1"/>
</dbReference>
<protein>
    <submittedName>
        <fullName evidence="3">Alpha/beta hydrolase</fullName>
    </submittedName>
</protein>
<dbReference type="GO" id="GO:0016787">
    <property type="term" value="F:hydrolase activity"/>
    <property type="evidence" value="ECO:0007669"/>
    <property type="project" value="UniProtKB-KW"/>
</dbReference>
<dbReference type="Pfam" id="PF00561">
    <property type="entry name" value="Abhydrolase_1"/>
    <property type="match status" value="1"/>
</dbReference>
<dbReference type="AlphaFoldDB" id="A0A3A6P9H1"/>
<gene>
    <name evidence="3" type="ORF">D3P09_21405</name>
</gene>
<feature type="transmembrane region" description="Helical" evidence="1">
    <location>
        <begin position="7"/>
        <end position="29"/>
    </location>
</feature>
<reference evidence="3 4" key="1">
    <citation type="submission" date="2018-09" db="EMBL/GenBank/DDBJ databases">
        <title>Paenibacillus aracenensis nov. sp. isolated from a cave in southern Spain.</title>
        <authorList>
            <person name="Jurado V."/>
            <person name="Gutierrez-Patricio S."/>
            <person name="Gonzalez-Pimentel J.L."/>
            <person name="Miller A.Z."/>
            <person name="Laiz L."/>
            <person name="Saiz-Jimenez C."/>
        </authorList>
    </citation>
    <scope>NUCLEOTIDE SEQUENCE [LARGE SCALE GENOMIC DNA]</scope>
    <source>
        <strain evidence="3 4">JCM 19203</strain>
    </source>
</reference>
<dbReference type="Gene3D" id="3.40.50.1820">
    <property type="entry name" value="alpha/beta hydrolase"/>
    <property type="match status" value="1"/>
</dbReference>
<keyword evidence="4" id="KW-1185">Reference proteome</keyword>
<dbReference type="SUPFAM" id="SSF53474">
    <property type="entry name" value="alpha/beta-Hydrolases"/>
    <property type="match status" value="1"/>
</dbReference>
<name>A0A3A6P9H1_9BACL</name>
<keyword evidence="3" id="KW-0378">Hydrolase</keyword>
<organism evidence="3 4">
    <name type="scientific">Paenibacillus pinisoli</name>
    <dbReference type="NCBI Taxonomy" id="1276110"/>
    <lineage>
        <taxon>Bacteria</taxon>
        <taxon>Bacillati</taxon>
        <taxon>Bacillota</taxon>
        <taxon>Bacilli</taxon>
        <taxon>Bacillales</taxon>
        <taxon>Paenibacillaceae</taxon>
        <taxon>Paenibacillus</taxon>
    </lineage>
</organism>
<proteinExistence type="predicted"/>
<dbReference type="InterPro" id="IPR029058">
    <property type="entry name" value="AB_hydrolase_fold"/>
</dbReference>
<dbReference type="InterPro" id="IPR050266">
    <property type="entry name" value="AB_hydrolase_sf"/>
</dbReference>
<comment type="caution">
    <text evidence="3">The sequence shown here is derived from an EMBL/GenBank/DDBJ whole genome shotgun (WGS) entry which is preliminary data.</text>
</comment>
<keyword evidence="1" id="KW-0812">Transmembrane</keyword>
<dbReference type="EMBL" id="QXQB01000005">
    <property type="protein sequence ID" value="RJX37542.1"/>
    <property type="molecule type" value="Genomic_DNA"/>
</dbReference>
<keyword evidence="1" id="KW-0472">Membrane</keyword>
<sequence length="313" mass="34702">MKKPLKVVLMVLGIILFVLIALLVIMYSVNAVSNRSENAKIQSYGQHVAVDGKNMNVLIQGSGEETVVLLPGFATAAPGLDFKPLVDELAPFYKVVVVEPFGYGLSDITDKERTAANIASEIHEALQQLNIDRYILMGHSIAGIYSLEYIDQYRDEVSAFAGIDTSVPAQGGGEELPVDALKVLRDSGLYRLLLKISPDQVIAPDVDTETVEQIRILTHKNMFNDSITNEAKRFNDNFKAMEAKRFPADLPLILFLVSNSTDVENWIPMHEEQIKDSVHGKIVTIDGTHYLHHQHSKEIAEQLRAFMSEAAAN</sequence>
<evidence type="ECO:0000256" key="1">
    <source>
        <dbReference type="SAM" id="Phobius"/>
    </source>
</evidence>
<feature type="domain" description="AB hydrolase-1" evidence="2">
    <location>
        <begin position="66"/>
        <end position="175"/>
    </location>
</feature>
<keyword evidence="1" id="KW-1133">Transmembrane helix</keyword>
<dbReference type="GO" id="GO:0016020">
    <property type="term" value="C:membrane"/>
    <property type="evidence" value="ECO:0007669"/>
    <property type="project" value="TreeGrafter"/>
</dbReference>
<accession>A0A3A6P9H1</accession>
<evidence type="ECO:0000259" key="2">
    <source>
        <dbReference type="Pfam" id="PF00561"/>
    </source>
</evidence>
<dbReference type="RefSeq" id="WP_120113466.1">
    <property type="nucleotide sequence ID" value="NZ_QXQB01000005.1"/>
</dbReference>
<dbReference type="OrthoDB" id="1817159at2"/>
<dbReference type="PANTHER" id="PTHR43798:SF33">
    <property type="entry name" value="HYDROLASE, PUTATIVE (AFU_ORTHOLOGUE AFUA_2G14860)-RELATED"/>
    <property type="match status" value="1"/>
</dbReference>
<evidence type="ECO:0000313" key="4">
    <source>
        <dbReference type="Proteomes" id="UP000267798"/>
    </source>
</evidence>
<dbReference type="InterPro" id="IPR000073">
    <property type="entry name" value="AB_hydrolase_1"/>
</dbReference>